<feature type="domain" description="KRAB" evidence="2">
    <location>
        <begin position="29"/>
        <end position="107"/>
    </location>
</feature>
<dbReference type="Pfam" id="PF01352">
    <property type="entry name" value="KRAB"/>
    <property type="match status" value="1"/>
</dbReference>
<dbReference type="SUPFAM" id="SSF109640">
    <property type="entry name" value="KRAB domain (Kruppel-associated box)"/>
    <property type="match status" value="1"/>
</dbReference>
<dbReference type="Proteomes" id="UP000694404">
    <property type="component" value="Unplaced"/>
</dbReference>
<sequence length="211" mass="22926">GPPDNLFLCFPRDKRSFPSGQLRCKIPTVAFEDVALYFTREEWELLSQPEKQLYQNQMLRNYRALVFLGKDQFPLFYSCLQPAAQGAPGSGRSRAARHLRVPPGQRAAAAPGSPGRSQVRKPPRRPGGPAAGDSTVQSCLERTRSRGGWGGEGTQGSWARGWGAAAGCGELPQGRGAHFRAAGAGSCCRTGGSARWKFCLGRETSLHRPWV</sequence>
<evidence type="ECO:0000313" key="4">
    <source>
        <dbReference type="Proteomes" id="UP000694404"/>
    </source>
</evidence>
<feature type="region of interest" description="Disordered" evidence="1">
    <location>
        <begin position="87"/>
        <end position="156"/>
    </location>
</feature>
<dbReference type="GO" id="GO:0006355">
    <property type="term" value="P:regulation of DNA-templated transcription"/>
    <property type="evidence" value="ECO:0007669"/>
    <property type="project" value="InterPro"/>
</dbReference>
<dbReference type="SMART" id="SM00349">
    <property type="entry name" value="KRAB"/>
    <property type="match status" value="1"/>
</dbReference>
<dbReference type="Gene3D" id="6.10.140.140">
    <property type="match status" value="1"/>
</dbReference>
<dbReference type="InterPro" id="IPR001909">
    <property type="entry name" value="KRAB"/>
</dbReference>
<organism evidence="3 4">
    <name type="scientific">Chelonoidis abingdonii</name>
    <name type="common">Abingdon island giant tortoise</name>
    <name type="synonym">Testudo abingdonii</name>
    <dbReference type="NCBI Taxonomy" id="106734"/>
    <lineage>
        <taxon>Eukaryota</taxon>
        <taxon>Metazoa</taxon>
        <taxon>Chordata</taxon>
        <taxon>Craniata</taxon>
        <taxon>Vertebrata</taxon>
        <taxon>Euteleostomi</taxon>
        <taxon>Archelosauria</taxon>
        <taxon>Testudinata</taxon>
        <taxon>Testudines</taxon>
        <taxon>Cryptodira</taxon>
        <taxon>Durocryptodira</taxon>
        <taxon>Testudinoidea</taxon>
        <taxon>Testudinidae</taxon>
        <taxon>Chelonoidis</taxon>
    </lineage>
</organism>
<evidence type="ECO:0000313" key="3">
    <source>
        <dbReference type="Ensembl" id="ENSCABP00000013297.1"/>
    </source>
</evidence>
<accession>A0A8C0GRS2</accession>
<protein>
    <recommendedName>
        <fullName evidence="2">KRAB domain-containing protein</fullName>
    </recommendedName>
</protein>
<dbReference type="PANTHER" id="PTHR23232:SF142">
    <property type="entry name" value="GASTRULA ZINC FINGER PROTEIN XLCGF57.1-LIKE-RELATED"/>
    <property type="match status" value="1"/>
</dbReference>
<evidence type="ECO:0000259" key="2">
    <source>
        <dbReference type="PROSITE" id="PS50805"/>
    </source>
</evidence>
<dbReference type="CDD" id="cd07765">
    <property type="entry name" value="KRAB_A-box"/>
    <property type="match status" value="1"/>
</dbReference>
<proteinExistence type="predicted"/>
<reference evidence="3" key="2">
    <citation type="submission" date="2025-09" db="UniProtKB">
        <authorList>
            <consortium name="Ensembl"/>
        </authorList>
    </citation>
    <scope>IDENTIFICATION</scope>
</reference>
<name>A0A8C0GRS2_CHEAB</name>
<dbReference type="PANTHER" id="PTHR23232">
    <property type="entry name" value="KRAB DOMAIN C2H2 ZINC FINGER"/>
    <property type="match status" value="1"/>
</dbReference>
<dbReference type="InterPro" id="IPR050169">
    <property type="entry name" value="Krueppel_C2H2_ZnF"/>
</dbReference>
<dbReference type="AlphaFoldDB" id="A0A8C0GRS2"/>
<dbReference type="PROSITE" id="PS50805">
    <property type="entry name" value="KRAB"/>
    <property type="match status" value="1"/>
</dbReference>
<dbReference type="GeneTree" id="ENSGT00950000185037"/>
<dbReference type="Ensembl" id="ENSCABT00000014588.1">
    <property type="protein sequence ID" value="ENSCABP00000013297.1"/>
    <property type="gene ID" value="ENSCABG00000009972.1"/>
</dbReference>
<reference evidence="3" key="1">
    <citation type="submission" date="2025-08" db="UniProtKB">
        <authorList>
            <consortium name="Ensembl"/>
        </authorList>
    </citation>
    <scope>IDENTIFICATION</scope>
</reference>
<dbReference type="InterPro" id="IPR036051">
    <property type="entry name" value="KRAB_dom_sf"/>
</dbReference>
<evidence type="ECO:0000256" key="1">
    <source>
        <dbReference type="SAM" id="MobiDB-lite"/>
    </source>
</evidence>
<keyword evidence="4" id="KW-1185">Reference proteome</keyword>